<dbReference type="GO" id="GO:0046872">
    <property type="term" value="F:metal ion binding"/>
    <property type="evidence" value="ECO:0007669"/>
    <property type="project" value="UniProtKB-KW"/>
</dbReference>
<dbReference type="InterPro" id="IPR018163">
    <property type="entry name" value="Thr/Ala-tRNA-synth_IIc_edit"/>
</dbReference>
<dbReference type="PRINTS" id="PR01047">
    <property type="entry name" value="TRNASYNTHTHR"/>
</dbReference>
<protein>
    <recommendedName>
        <fullName evidence="13">Threonine--tRNA ligase</fullName>
        <ecNumber evidence="13">6.1.1.3</ecNumber>
    </recommendedName>
    <alternativeName>
        <fullName evidence="13">Threonyl-tRNA synthetase</fullName>
        <shortName evidence="13">ThrRS</shortName>
    </alternativeName>
</protein>
<dbReference type="SUPFAM" id="SSF55186">
    <property type="entry name" value="ThrRS/AlaRS common domain"/>
    <property type="match status" value="1"/>
</dbReference>
<comment type="subunit">
    <text evidence="13">Homodimer.</text>
</comment>
<dbReference type="EC" id="6.1.1.3" evidence="13"/>
<organism evidence="16 17">
    <name type="scientific">Edaphosphingomonas fennica</name>
    <dbReference type="NCBI Taxonomy" id="114404"/>
    <lineage>
        <taxon>Bacteria</taxon>
        <taxon>Pseudomonadati</taxon>
        <taxon>Pseudomonadota</taxon>
        <taxon>Alphaproteobacteria</taxon>
        <taxon>Sphingomonadales</taxon>
        <taxon>Rhizorhabdaceae</taxon>
        <taxon>Edaphosphingomonas</taxon>
    </lineage>
</organism>
<keyword evidence="17" id="KW-1185">Reference proteome</keyword>
<keyword evidence="11 13" id="KW-0030">Aminoacyl-tRNA synthetase</keyword>
<evidence type="ECO:0000256" key="4">
    <source>
        <dbReference type="ARBA" id="ARBA00022598"/>
    </source>
</evidence>
<dbReference type="CDD" id="cd00771">
    <property type="entry name" value="ThrRS_core"/>
    <property type="match status" value="1"/>
</dbReference>
<evidence type="ECO:0000256" key="13">
    <source>
        <dbReference type="HAMAP-Rule" id="MF_00184"/>
    </source>
</evidence>
<dbReference type="InterPro" id="IPR012947">
    <property type="entry name" value="tRNA_SAD"/>
</dbReference>
<dbReference type="Pfam" id="PF07973">
    <property type="entry name" value="tRNA_SAD"/>
    <property type="match status" value="1"/>
</dbReference>
<evidence type="ECO:0000256" key="8">
    <source>
        <dbReference type="ARBA" id="ARBA00022840"/>
    </source>
</evidence>
<feature type="binding site" evidence="13">
    <location>
        <position position="537"/>
    </location>
    <ligand>
        <name>Zn(2+)</name>
        <dbReference type="ChEBI" id="CHEBI:29105"/>
        <note>catalytic</note>
    </ligand>
</feature>
<evidence type="ECO:0000259" key="15">
    <source>
        <dbReference type="PROSITE" id="PS51880"/>
    </source>
</evidence>
<evidence type="ECO:0000256" key="10">
    <source>
        <dbReference type="ARBA" id="ARBA00022917"/>
    </source>
</evidence>
<dbReference type="SMART" id="SM00863">
    <property type="entry name" value="tRNA_SAD"/>
    <property type="match status" value="1"/>
</dbReference>
<dbReference type="GO" id="GO:0004829">
    <property type="term" value="F:threonine-tRNA ligase activity"/>
    <property type="evidence" value="ECO:0007669"/>
    <property type="project" value="UniProtKB-UniRule"/>
</dbReference>
<evidence type="ECO:0000313" key="16">
    <source>
        <dbReference type="EMBL" id="PTD28038.1"/>
    </source>
</evidence>
<dbReference type="RefSeq" id="WP_107393577.1">
    <property type="nucleotide sequence ID" value="NZ_PHHF01000001.1"/>
</dbReference>
<dbReference type="GO" id="GO:0005524">
    <property type="term" value="F:ATP binding"/>
    <property type="evidence" value="ECO:0007669"/>
    <property type="project" value="UniProtKB-UniRule"/>
</dbReference>
<dbReference type="Gene3D" id="3.30.930.10">
    <property type="entry name" value="Bira Bifunctional Protein, Domain 2"/>
    <property type="match status" value="1"/>
</dbReference>
<dbReference type="PROSITE" id="PS51880">
    <property type="entry name" value="TGS"/>
    <property type="match status" value="1"/>
</dbReference>
<dbReference type="InterPro" id="IPR006195">
    <property type="entry name" value="aa-tRNA-synth_II"/>
</dbReference>
<dbReference type="SUPFAM" id="SSF52954">
    <property type="entry name" value="Class II aaRS ABD-related"/>
    <property type="match status" value="1"/>
</dbReference>
<dbReference type="InterPro" id="IPR004154">
    <property type="entry name" value="Anticodon-bd"/>
</dbReference>
<dbReference type="InterPro" id="IPR012675">
    <property type="entry name" value="Beta-grasp_dom_sf"/>
</dbReference>
<dbReference type="GO" id="GO:0000049">
    <property type="term" value="F:tRNA binding"/>
    <property type="evidence" value="ECO:0007669"/>
    <property type="project" value="UniProtKB-KW"/>
</dbReference>
<dbReference type="SUPFAM" id="SSF81271">
    <property type="entry name" value="TGS-like"/>
    <property type="match status" value="1"/>
</dbReference>
<evidence type="ECO:0000256" key="6">
    <source>
        <dbReference type="ARBA" id="ARBA00022741"/>
    </source>
</evidence>
<evidence type="ECO:0000256" key="2">
    <source>
        <dbReference type="ARBA" id="ARBA00022490"/>
    </source>
</evidence>
<dbReference type="Pfam" id="PF02824">
    <property type="entry name" value="TGS"/>
    <property type="match status" value="1"/>
</dbReference>
<evidence type="ECO:0000256" key="5">
    <source>
        <dbReference type="ARBA" id="ARBA00022723"/>
    </source>
</evidence>
<keyword evidence="2 13" id="KW-0963">Cytoplasm</keyword>
<dbReference type="InterPro" id="IPR036621">
    <property type="entry name" value="Anticodon-bd_dom_sf"/>
</dbReference>
<comment type="caution">
    <text evidence="13">Lacks conserved residue(s) required for the propagation of feature annotation.</text>
</comment>
<dbReference type="GO" id="GO:0005737">
    <property type="term" value="C:cytoplasm"/>
    <property type="evidence" value="ECO:0007669"/>
    <property type="project" value="UniProtKB-SubCell"/>
</dbReference>
<keyword evidence="6 13" id="KW-0547">Nucleotide-binding</keyword>
<dbReference type="Proteomes" id="UP000241206">
    <property type="component" value="Unassembled WGS sequence"/>
</dbReference>
<dbReference type="CDD" id="cd01667">
    <property type="entry name" value="TGS_ThrRS"/>
    <property type="match status" value="1"/>
</dbReference>
<feature type="binding site" evidence="13">
    <location>
        <position position="355"/>
    </location>
    <ligand>
        <name>Zn(2+)</name>
        <dbReference type="ChEBI" id="CHEBI:29105"/>
        <note>catalytic</note>
    </ligand>
</feature>
<name>A0A2T4I8F5_9SPHN</name>
<dbReference type="HAMAP" id="MF_00184">
    <property type="entry name" value="Thr_tRNA_synth"/>
    <property type="match status" value="1"/>
</dbReference>
<keyword evidence="9 13" id="KW-0694">RNA-binding</keyword>
<dbReference type="InterPro" id="IPR002314">
    <property type="entry name" value="aa-tRNA-synt_IIb"/>
</dbReference>
<feature type="binding site" evidence="13">
    <location>
        <position position="406"/>
    </location>
    <ligand>
        <name>Zn(2+)</name>
        <dbReference type="ChEBI" id="CHEBI:29105"/>
        <note>catalytic</note>
    </ligand>
</feature>
<evidence type="ECO:0000256" key="7">
    <source>
        <dbReference type="ARBA" id="ARBA00022833"/>
    </source>
</evidence>
<keyword evidence="7 13" id="KW-0862">Zinc</keyword>
<feature type="domain" description="Aminoacyl-transfer RNA synthetases class-II family profile" evidence="14">
    <location>
        <begin position="250"/>
        <end position="560"/>
    </location>
</feature>
<dbReference type="InterPro" id="IPR012676">
    <property type="entry name" value="TGS-like"/>
</dbReference>
<evidence type="ECO:0000259" key="14">
    <source>
        <dbReference type="PROSITE" id="PS50862"/>
    </source>
</evidence>
<dbReference type="EMBL" id="PHHF01000001">
    <property type="protein sequence ID" value="PTD28038.1"/>
    <property type="molecule type" value="Genomic_DNA"/>
</dbReference>
<comment type="caution">
    <text evidence="16">The sequence shown here is derived from an EMBL/GenBank/DDBJ whole genome shotgun (WGS) entry which is preliminary data.</text>
</comment>
<dbReference type="Gene3D" id="3.30.54.20">
    <property type="match status" value="1"/>
</dbReference>
<accession>A0A2T4I8F5</accession>
<dbReference type="Gene3D" id="3.10.20.30">
    <property type="match status" value="1"/>
</dbReference>
<comment type="subcellular location">
    <subcellularLocation>
        <location evidence="13">Cytoplasm</location>
    </subcellularLocation>
</comment>
<dbReference type="FunFam" id="3.30.930.10:FF:000002">
    <property type="entry name" value="Threonine--tRNA ligase"/>
    <property type="match status" value="1"/>
</dbReference>
<evidence type="ECO:0000256" key="1">
    <source>
        <dbReference type="ARBA" id="ARBA00008226"/>
    </source>
</evidence>
<dbReference type="FunFam" id="3.40.50.800:FF:000001">
    <property type="entry name" value="Threonine--tRNA ligase"/>
    <property type="match status" value="1"/>
</dbReference>
<comment type="similarity">
    <text evidence="1 13">Belongs to the class-II aminoacyl-tRNA synthetase family.</text>
</comment>
<dbReference type="InterPro" id="IPR004095">
    <property type="entry name" value="TGS"/>
</dbReference>
<dbReference type="SUPFAM" id="SSF55681">
    <property type="entry name" value="Class II aaRS and biotin synthetases"/>
    <property type="match status" value="1"/>
</dbReference>
<dbReference type="InterPro" id="IPR002320">
    <property type="entry name" value="Thr-tRNA-ligase_IIa"/>
</dbReference>
<evidence type="ECO:0000256" key="9">
    <source>
        <dbReference type="ARBA" id="ARBA00022884"/>
    </source>
</evidence>
<dbReference type="PROSITE" id="PS50862">
    <property type="entry name" value="AA_TRNA_LIGASE_II"/>
    <property type="match status" value="1"/>
</dbReference>
<evidence type="ECO:0000256" key="12">
    <source>
        <dbReference type="ARBA" id="ARBA00049515"/>
    </source>
</evidence>
<dbReference type="Pfam" id="PF03129">
    <property type="entry name" value="HGTP_anticodon"/>
    <property type="match status" value="1"/>
</dbReference>
<proteinExistence type="inferred from homology"/>
<dbReference type="GO" id="GO:0006435">
    <property type="term" value="P:threonyl-tRNA aminoacylation"/>
    <property type="evidence" value="ECO:0007669"/>
    <property type="project" value="UniProtKB-UniRule"/>
</dbReference>
<dbReference type="InterPro" id="IPR045864">
    <property type="entry name" value="aa-tRNA-synth_II/BPL/LPL"/>
</dbReference>
<feature type="domain" description="TGS" evidence="15">
    <location>
        <begin position="1"/>
        <end position="64"/>
    </location>
</feature>
<dbReference type="FunFam" id="3.10.20.30:FF:000005">
    <property type="entry name" value="Threonine--tRNA ligase"/>
    <property type="match status" value="1"/>
</dbReference>
<keyword evidence="3 13" id="KW-0820">tRNA-binding</keyword>
<keyword evidence="5 13" id="KW-0479">Metal-binding</keyword>
<dbReference type="InterPro" id="IPR047246">
    <property type="entry name" value="ThrRS_anticodon"/>
</dbReference>
<sequence>MSAMLKISLPDGSVREVAAGTTPAEIAQSIGPGLAKAALAARVDGELRDINRPLEADAALALVTAKDEADALELVRHDYAHLLAEAVQKLFPGTQITFGPATEDGFYYDFAPKDRPFTEEDLPAIEAEMRRLIAEDKPLRREVWSREALIARWQAEGETFKAEWAAELPEGEELTVYWSGGDWLDMCRGPHLASTGKLDPQAFRLTRVSGAYWRGDQKNAMLSRIYGTGWLNKKQLDAHLHRLEEAAKRDHRKIGAEMDLFHLQSEAQGSVFWHPKGFILWRQLEAYMRRRLDASGYAEVKTPQLMDARQWEQSGHWGKYRENMFVVPDEIPSTEDEGPVVSSDADLMALKPMNCPAHVLIFRQGIKSYRDLPIRMAEFGCCHRNEPHGALHGIMRVRQFTQDDAHIFVREDQLIDEIRDFCDLLDSVYRDLGFESYAIKLALRPEKRFGSDEMWDKAEQTLRDAVAAAGRATPEYGWEELLGEGAFYAPKLEFHLTDAIGRTWQVGTIQADTVLPERLDASYVGEDGQRHRPVMLHRAILGTFERFIGILIEHHAGKFPLWLAPVQAVVPTIVSDADGYAEAVVEKLKAAGIRAESDVRNEKINYKVREHSLAKVPVLLVVGKREAEEGTVAVRRLGEQAQAVLPLDEVIALLKAEATPPDLRG</sequence>
<dbReference type="InterPro" id="IPR033728">
    <property type="entry name" value="ThrRS_core"/>
</dbReference>
<keyword evidence="10 13" id="KW-0648">Protein biosynthesis</keyword>
<comment type="cofactor">
    <cofactor evidence="13">
        <name>Zn(2+)</name>
        <dbReference type="ChEBI" id="CHEBI:29105"/>
    </cofactor>
    <text evidence="13">Binds 1 zinc ion per subunit.</text>
</comment>
<gene>
    <name evidence="13" type="primary">thrS</name>
    <name evidence="16" type="ORF">CV103_00300</name>
</gene>
<evidence type="ECO:0000256" key="3">
    <source>
        <dbReference type="ARBA" id="ARBA00022555"/>
    </source>
</evidence>
<dbReference type="Gene3D" id="3.40.50.800">
    <property type="entry name" value="Anticodon-binding domain"/>
    <property type="match status" value="1"/>
</dbReference>
<dbReference type="Gene3D" id="3.30.980.10">
    <property type="entry name" value="Threonyl-trna Synthetase, Chain A, domain 2"/>
    <property type="match status" value="1"/>
</dbReference>
<dbReference type="CDD" id="cd00860">
    <property type="entry name" value="ThrRS_anticodon"/>
    <property type="match status" value="1"/>
</dbReference>
<keyword evidence="4 13" id="KW-0436">Ligase</keyword>
<dbReference type="PANTHER" id="PTHR11451">
    <property type="entry name" value="THREONINE-TRNA LIGASE"/>
    <property type="match status" value="1"/>
</dbReference>
<evidence type="ECO:0000256" key="11">
    <source>
        <dbReference type="ARBA" id="ARBA00023146"/>
    </source>
</evidence>
<reference evidence="16 17" key="1">
    <citation type="submission" date="2017-11" db="EMBL/GenBank/DDBJ databases">
        <title>Sphingomonas oleivorans sp. nov., isolated from oil-contaminated soil.</title>
        <authorList>
            <person name="Wang L."/>
            <person name="Chen L."/>
        </authorList>
    </citation>
    <scope>NUCLEOTIDE SEQUENCE [LARGE SCALE GENOMIC DNA]</scope>
    <source>
        <strain evidence="16 17">K101</strain>
    </source>
</reference>
<dbReference type="NCBIfam" id="TIGR00418">
    <property type="entry name" value="thrS"/>
    <property type="match status" value="1"/>
</dbReference>
<evidence type="ECO:0000313" key="17">
    <source>
        <dbReference type="Proteomes" id="UP000241206"/>
    </source>
</evidence>
<dbReference type="PANTHER" id="PTHR11451:SF44">
    <property type="entry name" value="THREONINE--TRNA LIGASE, CHLOROPLASTIC_MITOCHONDRIAL 2"/>
    <property type="match status" value="1"/>
</dbReference>
<comment type="catalytic activity">
    <reaction evidence="12 13">
        <text>tRNA(Thr) + L-threonine + ATP = L-threonyl-tRNA(Thr) + AMP + diphosphate + H(+)</text>
        <dbReference type="Rhea" id="RHEA:24624"/>
        <dbReference type="Rhea" id="RHEA-COMP:9670"/>
        <dbReference type="Rhea" id="RHEA-COMP:9704"/>
        <dbReference type="ChEBI" id="CHEBI:15378"/>
        <dbReference type="ChEBI" id="CHEBI:30616"/>
        <dbReference type="ChEBI" id="CHEBI:33019"/>
        <dbReference type="ChEBI" id="CHEBI:57926"/>
        <dbReference type="ChEBI" id="CHEBI:78442"/>
        <dbReference type="ChEBI" id="CHEBI:78534"/>
        <dbReference type="ChEBI" id="CHEBI:456215"/>
        <dbReference type="EC" id="6.1.1.3"/>
    </reaction>
</comment>
<keyword evidence="8 13" id="KW-0067">ATP-binding</keyword>
<dbReference type="Pfam" id="PF00587">
    <property type="entry name" value="tRNA-synt_2b"/>
    <property type="match status" value="1"/>
</dbReference>
<dbReference type="AlphaFoldDB" id="A0A2T4I8F5"/>